<feature type="transmembrane region" description="Helical" evidence="1">
    <location>
        <begin position="16"/>
        <end position="34"/>
    </location>
</feature>
<name>A0A7J8MHI7_9ROSI</name>
<dbReference type="Proteomes" id="UP000593572">
    <property type="component" value="Unassembled WGS sequence"/>
</dbReference>
<evidence type="ECO:0000313" key="2">
    <source>
        <dbReference type="EMBL" id="MBA0564177.1"/>
    </source>
</evidence>
<dbReference type="EMBL" id="JABEZX010000008">
    <property type="protein sequence ID" value="MBA0564177.1"/>
    <property type="molecule type" value="Genomic_DNA"/>
</dbReference>
<comment type="caution">
    <text evidence="2">The sequence shown here is derived from an EMBL/GenBank/DDBJ whole genome shotgun (WGS) entry which is preliminary data.</text>
</comment>
<keyword evidence="1" id="KW-0812">Transmembrane</keyword>
<keyword evidence="1" id="KW-0472">Membrane</keyword>
<protein>
    <submittedName>
        <fullName evidence="2">Uncharacterized protein</fullName>
    </submittedName>
</protein>
<keyword evidence="3" id="KW-1185">Reference proteome</keyword>
<proteinExistence type="predicted"/>
<gene>
    <name evidence="2" type="ORF">Golob_009134</name>
</gene>
<organism evidence="2 3">
    <name type="scientific">Gossypium lobatum</name>
    <dbReference type="NCBI Taxonomy" id="34289"/>
    <lineage>
        <taxon>Eukaryota</taxon>
        <taxon>Viridiplantae</taxon>
        <taxon>Streptophyta</taxon>
        <taxon>Embryophyta</taxon>
        <taxon>Tracheophyta</taxon>
        <taxon>Spermatophyta</taxon>
        <taxon>Magnoliopsida</taxon>
        <taxon>eudicotyledons</taxon>
        <taxon>Gunneridae</taxon>
        <taxon>Pentapetalae</taxon>
        <taxon>rosids</taxon>
        <taxon>malvids</taxon>
        <taxon>Malvales</taxon>
        <taxon>Malvaceae</taxon>
        <taxon>Malvoideae</taxon>
        <taxon>Gossypium</taxon>
    </lineage>
</organism>
<evidence type="ECO:0000313" key="3">
    <source>
        <dbReference type="Proteomes" id="UP000593572"/>
    </source>
</evidence>
<dbReference type="AlphaFoldDB" id="A0A7J8MHI7"/>
<feature type="non-terminal residue" evidence="2">
    <location>
        <position position="55"/>
    </location>
</feature>
<sequence length="55" mass="6181">MAIIQGLLHFTMTPSFQVTLGMDLIIAIALLLRIDGLARHRSYLLFSGLYSTHSY</sequence>
<evidence type="ECO:0000256" key="1">
    <source>
        <dbReference type="SAM" id="Phobius"/>
    </source>
</evidence>
<keyword evidence="1" id="KW-1133">Transmembrane helix</keyword>
<accession>A0A7J8MHI7</accession>
<reference evidence="2 3" key="1">
    <citation type="journal article" date="2019" name="Genome Biol. Evol.">
        <title>Insights into the evolution of the New World diploid cottons (Gossypium, subgenus Houzingenia) based on genome sequencing.</title>
        <authorList>
            <person name="Grover C.E."/>
            <person name="Arick M.A. 2nd"/>
            <person name="Thrash A."/>
            <person name="Conover J.L."/>
            <person name="Sanders W.S."/>
            <person name="Peterson D.G."/>
            <person name="Frelichowski J.E."/>
            <person name="Scheffler J.A."/>
            <person name="Scheffler B.E."/>
            <person name="Wendel J.F."/>
        </authorList>
    </citation>
    <scope>NUCLEOTIDE SEQUENCE [LARGE SCALE GENOMIC DNA]</scope>
    <source>
        <strain evidence="2">157</strain>
        <tissue evidence="2">Leaf</tissue>
    </source>
</reference>